<feature type="signal peptide" evidence="2">
    <location>
        <begin position="1"/>
        <end position="24"/>
    </location>
</feature>
<keyword evidence="2" id="KW-0732">Signal</keyword>
<protein>
    <submittedName>
        <fullName evidence="3">Uncharacterized protein</fullName>
    </submittedName>
</protein>
<dbReference type="PANTHER" id="PTHR38706">
    <property type="entry name" value="SI:CH211-198C19.1-RELATED"/>
    <property type="match status" value="1"/>
</dbReference>
<evidence type="ECO:0000256" key="1">
    <source>
        <dbReference type="SAM" id="Phobius"/>
    </source>
</evidence>
<dbReference type="Proteomes" id="UP000472260">
    <property type="component" value="Unassembled WGS sequence"/>
</dbReference>
<dbReference type="PANTHER" id="PTHR38706:SF2">
    <property type="match status" value="1"/>
</dbReference>
<dbReference type="Ensembl" id="ENSSANT00000026022.1">
    <property type="protein sequence ID" value="ENSSANP00000024425.1"/>
    <property type="gene ID" value="ENSSANG00000012592.1"/>
</dbReference>
<sequence>HNIANDRYQLCFLLFCLFLASVSSVRKLNNIDDLKNTRYGSSSPHHGLQLLFWFAQRVDVDQNNNMYLNFNPIRGDYGFHRFGNHERILPLLRSRESYHTFGNLFLQRANELPNYVHENRNNMLESNMDRLIVCMSQNRPGRILSVFITAHNSGRNDFNPSVTYEITPALILQLRHPFKCNSDQNNVYIILSDTAEKTEEDRCRQFLNQLGYKRNDSTNTRRQKKRSPDSQYNTYEGIKLEIKANKKGCSKLIWEIPDDIIKQYKYVYIDICQNIYSTNTNEICTDVKKEVKITKSSDALDTSVSLNAGLQPRLRLYTSYFSKADIWYGPEFDGANRVIPIRIKGFDASLQLYTEDGKASARLYIKKTFSDWKKIFSHSWVGFYKSSQEKNDAYSTYQYADKFTKIKDFSTEDYDIYHYKSNLVIAPGVQLRFLLDKKYDKVLAQTIWLCVLFFFIFRWTEQANKIE</sequence>
<keyword evidence="4" id="KW-1185">Reference proteome</keyword>
<reference evidence="3" key="1">
    <citation type="submission" date="2025-08" db="UniProtKB">
        <authorList>
            <consortium name="Ensembl"/>
        </authorList>
    </citation>
    <scope>IDENTIFICATION</scope>
</reference>
<keyword evidence="1" id="KW-0472">Membrane</keyword>
<evidence type="ECO:0000256" key="2">
    <source>
        <dbReference type="SAM" id="SignalP"/>
    </source>
</evidence>
<organism evidence="3 4">
    <name type="scientific">Sinocyclocheilus anshuiensis</name>
    <dbReference type="NCBI Taxonomy" id="1608454"/>
    <lineage>
        <taxon>Eukaryota</taxon>
        <taxon>Metazoa</taxon>
        <taxon>Chordata</taxon>
        <taxon>Craniata</taxon>
        <taxon>Vertebrata</taxon>
        <taxon>Euteleostomi</taxon>
        <taxon>Actinopterygii</taxon>
        <taxon>Neopterygii</taxon>
        <taxon>Teleostei</taxon>
        <taxon>Ostariophysi</taxon>
        <taxon>Cypriniformes</taxon>
        <taxon>Cyprinidae</taxon>
        <taxon>Cyprininae</taxon>
        <taxon>Sinocyclocheilus</taxon>
    </lineage>
</organism>
<name>A0A671LYM8_9TELE</name>
<reference evidence="3" key="2">
    <citation type="submission" date="2025-09" db="UniProtKB">
        <authorList>
            <consortium name="Ensembl"/>
        </authorList>
    </citation>
    <scope>IDENTIFICATION</scope>
</reference>
<feature type="transmembrane region" description="Helical" evidence="1">
    <location>
        <begin position="442"/>
        <end position="460"/>
    </location>
</feature>
<proteinExistence type="predicted"/>
<keyword evidence="1" id="KW-1133">Transmembrane helix</keyword>
<accession>A0A671LYM8</accession>
<feature type="chain" id="PRO_5025331867" evidence="2">
    <location>
        <begin position="25"/>
        <end position="467"/>
    </location>
</feature>
<keyword evidence="1" id="KW-0812">Transmembrane</keyword>
<evidence type="ECO:0000313" key="4">
    <source>
        <dbReference type="Proteomes" id="UP000472260"/>
    </source>
</evidence>
<evidence type="ECO:0000313" key="3">
    <source>
        <dbReference type="Ensembl" id="ENSSANP00000024425.1"/>
    </source>
</evidence>
<dbReference type="AlphaFoldDB" id="A0A671LYM8"/>